<keyword evidence="12" id="KW-0813">Transport</keyword>
<feature type="transmembrane region" description="Helical" evidence="12">
    <location>
        <begin position="82"/>
        <end position="103"/>
    </location>
</feature>
<evidence type="ECO:0000256" key="4">
    <source>
        <dbReference type="ARBA" id="ARBA00022692"/>
    </source>
</evidence>
<dbReference type="PANTHER" id="PTHR13032:SF6">
    <property type="entry name" value="MITOCHONDRIAL IMPORT INNER MEMBRANE TRANSLOCASE SUBUNIT TIM21"/>
    <property type="match status" value="1"/>
</dbReference>
<keyword evidence="6" id="KW-0809">Transit peptide</keyword>
<evidence type="ECO:0000256" key="5">
    <source>
        <dbReference type="ARBA" id="ARBA00022792"/>
    </source>
</evidence>
<evidence type="ECO:0000256" key="3">
    <source>
        <dbReference type="ARBA" id="ARBA00020726"/>
    </source>
</evidence>
<keyword evidence="12" id="KW-0653">Protein transport</keyword>
<name>A0A9P7MBP0_9HYPO</name>
<keyword evidence="14" id="KW-1185">Reference proteome</keyword>
<dbReference type="EMBL" id="SRPO01000211">
    <property type="protein sequence ID" value="KAG5936563.1"/>
    <property type="molecule type" value="Genomic_DNA"/>
</dbReference>
<keyword evidence="9 12" id="KW-0472">Membrane</keyword>
<comment type="caution">
    <text evidence="13">The sequence shown here is derived from an EMBL/GenBank/DDBJ whole genome shotgun (WGS) entry which is preliminary data.</text>
</comment>
<evidence type="ECO:0000256" key="2">
    <source>
        <dbReference type="ARBA" id="ARBA00010867"/>
    </source>
</evidence>
<dbReference type="InterPro" id="IPR038552">
    <property type="entry name" value="Tim21_IMS_sf"/>
</dbReference>
<evidence type="ECO:0000256" key="12">
    <source>
        <dbReference type="RuleBase" id="RU367142"/>
    </source>
</evidence>
<dbReference type="Proteomes" id="UP000706124">
    <property type="component" value="Unassembled WGS sequence"/>
</dbReference>
<dbReference type="InterPro" id="IPR013261">
    <property type="entry name" value="Tim21"/>
</dbReference>
<reference evidence="13 14" key="1">
    <citation type="journal article" date="2020" name="bioRxiv">
        <title>Whole genome comparisons of ergot fungi reveals the divergence and evolution of species within the genus Claviceps are the result of varying mechanisms driving genome evolution and host range expansion.</title>
        <authorList>
            <person name="Wyka S.A."/>
            <person name="Mondo S.J."/>
            <person name="Liu M."/>
            <person name="Dettman J."/>
            <person name="Nalam V."/>
            <person name="Broders K.D."/>
        </authorList>
    </citation>
    <scope>NUCLEOTIDE SEQUENCE [LARGE SCALE GENOMIC DNA]</scope>
    <source>
        <strain evidence="13 14">CCC 1485</strain>
    </source>
</reference>
<keyword evidence="8 12" id="KW-0496">Mitochondrion</keyword>
<comment type="subunit">
    <text evidence="11">Component of the TIM23 complex, at least composed of TIM23, TIM17, TIM50 and TIM21.</text>
</comment>
<evidence type="ECO:0000313" key="14">
    <source>
        <dbReference type="Proteomes" id="UP000706124"/>
    </source>
</evidence>
<proteinExistence type="inferred from homology"/>
<organism evidence="13 14">
    <name type="scientific">Claviceps pazoutovae</name>
    <dbReference type="NCBI Taxonomy" id="1649127"/>
    <lineage>
        <taxon>Eukaryota</taxon>
        <taxon>Fungi</taxon>
        <taxon>Dikarya</taxon>
        <taxon>Ascomycota</taxon>
        <taxon>Pezizomycotina</taxon>
        <taxon>Sordariomycetes</taxon>
        <taxon>Hypocreomycetidae</taxon>
        <taxon>Hypocreales</taxon>
        <taxon>Clavicipitaceae</taxon>
        <taxon>Claviceps</taxon>
    </lineage>
</organism>
<evidence type="ECO:0000256" key="6">
    <source>
        <dbReference type="ARBA" id="ARBA00022946"/>
    </source>
</evidence>
<comment type="subcellular location">
    <subcellularLocation>
        <location evidence="1 12">Mitochondrion inner membrane</location>
        <topology evidence="1 12">Single-pass membrane protein</topology>
    </subcellularLocation>
</comment>
<evidence type="ECO:0000256" key="8">
    <source>
        <dbReference type="ARBA" id="ARBA00023128"/>
    </source>
</evidence>
<evidence type="ECO:0000256" key="9">
    <source>
        <dbReference type="ARBA" id="ARBA00023136"/>
    </source>
</evidence>
<comment type="similarity">
    <text evidence="2 12">Belongs to the TIM21 family.</text>
</comment>
<dbReference type="Gene3D" id="3.10.450.320">
    <property type="entry name" value="Mitochondrial import inner membrane translocase subunit Tim21"/>
    <property type="match status" value="1"/>
</dbReference>
<keyword evidence="7 12" id="KW-1133">Transmembrane helix</keyword>
<dbReference type="FunFam" id="3.10.450.320:FF:000002">
    <property type="entry name" value="Mitochondrial import inner membrane translocase subunit tim21"/>
    <property type="match status" value="1"/>
</dbReference>
<keyword evidence="5 12" id="KW-0999">Mitochondrion inner membrane</keyword>
<dbReference type="AlphaFoldDB" id="A0A9P7MBP0"/>
<evidence type="ECO:0000256" key="7">
    <source>
        <dbReference type="ARBA" id="ARBA00022989"/>
    </source>
</evidence>
<dbReference type="OrthoDB" id="436405at2759"/>
<dbReference type="GO" id="GO:0030150">
    <property type="term" value="P:protein import into mitochondrial matrix"/>
    <property type="evidence" value="ECO:0007669"/>
    <property type="project" value="UniProtKB-UniRule"/>
</dbReference>
<evidence type="ECO:0000256" key="1">
    <source>
        <dbReference type="ARBA" id="ARBA00004434"/>
    </source>
</evidence>
<keyword evidence="4 12" id="KW-0812">Transmembrane</keyword>
<evidence type="ECO:0000313" key="13">
    <source>
        <dbReference type="EMBL" id="KAG5936563.1"/>
    </source>
</evidence>
<dbReference type="Pfam" id="PF08294">
    <property type="entry name" value="TIM21"/>
    <property type="match status" value="1"/>
</dbReference>
<accession>A0A9P7MBP0</accession>
<evidence type="ECO:0000256" key="11">
    <source>
        <dbReference type="ARBA" id="ARBA00063758"/>
    </source>
</evidence>
<keyword evidence="12" id="KW-0811">Translocation</keyword>
<comment type="function">
    <text evidence="10">Essential component of the TIM23 complex, a complex that mediates the translocation of transit peptide-containing proteins across the mitochondrial inner membrane. Required to keep the TOM and the TIM23 complexes in close contact. At some point, it is released from the TOM23 complex to allow protein translocation into the mitochondrial matrix.</text>
</comment>
<dbReference type="PANTHER" id="PTHR13032">
    <property type="entry name" value="MITOCHONDRIAL IMPORT INNER MEMBRANE TRANSLOCASE SUBUNIT TIM21"/>
    <property type="match status" value="1"/>
</dbReference>
<gene>
    <name evidence="13" type="ORF">E4U60_002486</name>
</gene>
<protein>
    <recommendedName>
        <fullName evidence="3 12">Mitochondrial import inner membrane translocase subunit Tim21</fullName>
    </recommendedName>
</protein>
<evidence type="ECO:0000256" key="10">
    <source>
        <dbReference type="ARBA" id="ARBA00060204"/>
    </source>
</evidence>
<dbReference type="GO" id="GO:0005744">
    <property type="term" value="C:TIM23 mitochondrial import inner membrane translocase complex"/>
    <property type="evidence" value="ECO:0007669"/>
    <property type="project" value="UniProtKB-UniRule"/>
</dbReference>
<sequence length="237" mass="26792">MKLTTSTSAMLRPTRSVAAVVAPNPMRCVARQRRSHATHSDPATGKTLSAARRSVTPFNDDGHVPWKQLSGKEKTARATQQTFNFCFVIAGVVLTGAVAYFMWTDVFDPDSKTAQFNRAFDRIKKDARCIEVLGDSKKMVAYGSNTNNHWRRARHIATTTERTDEHGNQHLVMSFHVDGPLRDGVAQFWTVKQVGHSDYEYRYLMVDVEGHERIYLEKTSSPKTSAKRQLSLFGVKW</sequence>